<sequence>MNPTMKRIKIPFLIVIDLDVLIWTKPIHSFAVAIIFSFTVNVGFGIHVRVFGELMAVRGPLSESLQTPNLKVRYGQGQEHRD</sequence>
<feature type="transmembrane region" description="Helical" evidence="1">
    <location>
        <begin position="30"/>
        <end position="51"/>
    </location>
</feature>
<keyword evidence="3" id="KW-1185">Reference proteome</keyword>
<reference evidence="2 3" key="1">
    <citation type="submission" date="2024-01" db="EMBL/GenBank/DDBJ databases">
        <title>Genome assemblies of Stephania.</title>
        <authorList>
            <person name="Yang L."/>
        </authorList>
    </citation>
    <scope>NUCLEOTIDE SEQUENCE [LARGE SCALE GENOMIC DNA]</scope>
    <source>
        <strain evidence="2">JXDWG</strain>
        <tissue evidence="2">Leaf</tissue>
    </source>
</reference>
<keyword evidence="1" id="KW-0812">Transmembrane</keyword>
<organism evidence="2 3">
    <name type="scientific">Stephania cephalantha</name>
    <dbReference type="NCBI Taxonomy" id="152367"/>
    <lineage>
        <taxon>Eukaryota</taxon>
        <taxon>Viridiplantae</taxon>
        <taxon>Streptophyta</taxon>
        <taxon>Embryophyta</taxon>
        <taxon>Tracheophyta</taxon>
        <taxon>Spermatophyta</taxon>
        <taxon>Magnoliopsida</taxon>
        <taxon>Ranunculales</taxon>
        <taxon>Menispermaceae</taxon>
        <taxon>Menispermoideae</taxon>
        <taxon>Cissampelideae</taxon>
        <taxon>Stephania</taxon>
    </lineage>
</organism>
<evidence type="ECO:0000313" key="2">
    <source>
        <dbReference type="EMBL" id="KAK9140449.1"/>
    </source>
</evidence>
<protein>
    <submittedName>
        <fullName evidence="2">Uncharacterized protein</fullName>
    </submittedName>
</protein>
<name>A0AAP0JV89_9MAGN</name>
<dbReference type="Proteomes" id="UP001419268">
    <property type="component" value="Unassembled WGS sequence"/>
</dbReference>
<dbReference type="EMBL" id="JBBNAG010000004">
    <property type="protein sequence ID" value="KAK9140449.1"/>
    <property type="molecule type" value="Genomic_DNA"/>
</dbReference>
<comment type="caution">
    <text evidence="2">The sequence shown here is derived from an EMBL/GenBank/DDBJ whole genome shotgun (WGS) entry which is preliminary data.</text>
</comment>
<keyword evidence="1" id="KW-0472">Membrane</keyword>
<proteinExistence type="predicted"/>
<dbReference type="AlphaFoldDB" id="A0AAP0JV89"/>
<evidence type="ECO:0000313" key="3">
    <source>
        <dbReference type="Proteomes" id="UP001419268"/>
    </source>
</evidence>
<accession>A0AAP0JV89</accession>
<evidence type="ECO:0000256" key="1">
    <source>
        <dbReference type="SAM" id="Phobius"/>
    </source>
</evidence>
<keyword evidence="1" id="KW-1133">Transmembrane helix</keyword>
<gene>
    <name evidence="2" type="ORF">Scep_010130</name>
</gene>